<dbReference type="Pfam" id="PF00929">
    <property type="entry name" value="RNase_T"/>
    <property type="match status" value="1"/>
</dbReference>
<dbReference type="HOGENOM" id="CLU_047806_14_0_11"/>
<dbReference type="InterPro" id="IPR036397">
    <property type="entry name" value="RNaseH_sf"/>
</dbReference>
<dbReference type="InterPro" id="IPR013520">
    <property type="entry name" value="Ribonucl_H"/>
</dbReference>
<evidence type="ECO:0000313" key="4">
    <source>
        <dbReference type="Proteomes" id="UP000000603"/>
    </source>
</evidence>
<dbReference type="GO" id="GO:0008408">
    <property type="term" value="F:3'-5' exonuclease activity"/>
    <property type="evidence" value="ECO:0007669"/>
    <property type="project" value="TreeGrafter"/>
</dbReference>
<dbReference type="SMART" id="SM00479">
    <property type="entry name" value="EXOIII"/>
    <property type="match status" value="1"/>
</dbReference>
<proteinExistence type="predicted"/>
<dbReference type="FunFam" id="3.30.420.10:FF:000045">
    <property type="entry name" value="3'-5' exonuclease DinG"/>
    <property type="match status" value="1"/>
</dbReference>
<dbReference type="SUPFAM" id="SSF53098">
    <property type="entry name" value="Ribonuclease H-like"/>
    <property type="match status" value="1"/>
</dbReference>
<dbReference type="Proteomes" id="UP000000603">
    <property type="component" value="Chromosome"/>
</dbReference>
<sequence>MSQVGTILTPVAFRGQENKRGKAEVHMALQKWPNRGASNATPAGFMSTRRTQRRSFFIPSPSQIAEPSFVAVDFETANRMGGVSACQVAMVKVCDGQIVDRLNTLIRPPKGWDSFEFTYLHGISAADVADAPSWTNIADTVSHFVDGVTVYAHNAAFDSRVWRQLDEHFGTTTLPAPFFCSYRTAQRLIPGLPNYKLPTVLHACAPNYQLNHHRADSDAEACALIVCELQRRAQAS</sequence>
<dbReference type="InterPro" id="IPR012337">
    <property type="entry name" value="RNaseH-like_sf"/>
</dbReference>
<reference evidence="3 4" key="1">
    <citation type="journal article" date="2004" name="Science">
        <title>The complete genome sequence of Propionibacterium acnes, a commensal of human skin.</title>
        <authorList>
            <person name="Bruggemann H."/>
            <person name="Henne A."/>
            <person name="Hoster F."/>
            <person name="Liesegang H."/>
            <person name="Wiezer A."/>
            <person name="Strittmatter A."/>
            <person name="Hujer S."/>
            <person name="Durre P."/>
            <person name="Gottschalk G."/>
        </authorList>
    </citation>
    <scope>NUCLEOTIDE SEQUENCE [LARGE SCALE GENOMIC DNA]</scope>
    <source>
        <strain evidence="4">DSM 16379 / KPA171202</strain>
    </source>
</reference>
<evidence type="ECO:0000259" key="2">
    <source>
        <dbReference type="SMART" id="SM00479"/>
    </source>
</evidence>
<keyword evidence="1" id="KW-0269">Exonuclease</keyword>
<dbReference type="EMBL" id="AE017283">
    <property type="protein sequence ID" value="AAT83456.1"/>
    <property type="molecule type" value="Genomic_DNA"/>
</dbReference>
<dbReference type="AlphaFoldDB" id="Q6A708"/>
<dbReference type="PANTHER" id="PTHR30231">
    <property type="entry name" value="DNA POLYMERASE III SUBUNIT EPSILON"/>
    <property type="match status" value="1"/>
</dbReference>
<dbReference type="CDD" id="cd06130">
    <property type="entry name" value="DNA_pol_III_epsilon_like"/>
    <property type="match status" value="1"/>
</dbReference>
<dbReference type="KEGG" id="pac:PPA1727"/>
<evidence type="ECO:0000313" key="3">
    <source>
        <dbReference type="EMBL" id="AAT83456.1"/>
    </source>
</evidence>
<dbReference type="GO" id="GO:0005829">
    <property type="term" value="C:cytosol"/>
    <property type="evidence" value="ECO:0007669"/>
    <property type="project" value="TreeGrafter"/>
</dbReference>
<dbReference type="eggNOG" id="COG0847">
    <property type="taxonomic scope" value="Bacteria"/>
</dbReference>
<gene>
    <name evidence="3" type="ordered locus">PPA1727</name>
</gene>
<organism evidence="3 4">
    <name type="scientific">Cutibacterium acnes (strain DSM 16379 / KPA171202)</name>
    <name type="common">Propionibacterium acnes</name>
    <dbReference type="NCBI Taxonomy" id="267747"/>
    <lineage>
        <taxon>Bacteria</taxon>
        <taxon>Bacillati</taxon>
        <taxon>Actinomycetota</taxon>
        <taxon>Actinomycetes</taxon>
        <taxon>Propionibacteriales</taxon>
        <taxon>Propionibacteriaceae</taxon>
        <taxon>Cutibacterium</taxon>
    </lineage>
</organism>
<feature type="domain" description="Exonuclease" evidence="2">
    <location>
        <begin position="68"/>
        <end position="235"/>
    </location>
</feature>
<dbReference type="Gene3D" id="3.30.420.10">
    <property type="entry name" value="Ribonuclease H-like superfamily/Ribonuclease H"/>
    <property type="match status" value="1"/>
</dbReference>
<dbReference type="EnsemblBacteria" id="AAT83456">
    <property type="protein sequence ID" value="AAT83456"/>
    <property type="gene ID" value="PPA1727"/>
</dbReference>
<dbReference type="GO" id="GO:0003676">
    <property type="term" value="F:nucleic acid binding"/>
    <property type="evidence" value="ECO:0007669"/>
    <property type="project" value="InterPro"/>
</dbReference>
<evidence type="ECO:0000256" key="1">
    <source>
        <dbReference type="ARBA" id="ARBA00022839"/>
    </source>
</evidence>
<dbReference type="PANTHER" id="PTHR30231:SF42">
    <property type="entry name" value="EXONUCLEASE"/>
    <property type="match status" value="1"/>
</dbReference>
<accession>Q6A708</accession>
<keyword evidence="1" id="KW-0540">Nuclease</keyword>
<protein>
    <submittedName>
        <fullName evidence="3">DNA polymerase III epsilon subunit (Exonuclease)</fullName>
    </submittedName>
</protein>
<keyword evidence="1" id="KW-0378">Hydrolase</keyword>
<name>Q6A708_CUTAK</name>